<dbReference type="Proteomes" id="UP000789524">
    <property type="component" value="Unassembled WGS sequence"/>
</dbReference>
<evidence type="ECO:0000256" key="1">
    <source>
        <dbReference type="SAM" id="MobiDB-lite"/>
    </source>
</evidence>
<gene>
    <name evidence="2" type="ORF">DCHRY22_LOCUS653</name>
</gene>
<evidence type="ECO:0000313" key="2">
    <source>
        <dbReference type="EMBL" id="CAG9558594.1"/>
    </source>
</evidence>
<organism evidence="2 3">
    <name type="scientific">Danaus chrysippus</name>
    <name type="common">African queen</name>
    <dbReference type="NCBI Taxonomy" id="151541"/>
    <lineage>
        <taxon>Eukaryota</taxon>
        <taxon>Metazoa</taxon>
        <taxon>Ecdysozoa</taxon>
        <taxon>Arthropoda</taxon>
        <taxon>Hexapoda</taxon>
        <taxon>Insecta</taxon>
        <taxon>Pterygota</taxon>
        <taxon>Neoptera</taxon>
        <taxon>Endopterygota</taxon>
        <taxon>Lepidoptera</taxon>
        <taxon>Glossata</taxon>
        <taxon>Ditrysia</taxon>
        <taxon>Papilionoidea</taxon>
        <taxon>Nymphalidae</taxon>
        <taxon>Danainae</taxon>
        <taxon>Danaini</taxon>
        <taxon>Danaina</taxon>
        <taxon>Danaus</taxon>
        <taxon>Anosia</taxon>
    </lineage>
</organism>
<feature type="compositionally biased region" description="Basic and acidic residues" evidence="1">
    <location>
        <begin position="23"/>
        <end position="32"/>
    </location>
</feature>
<proteinExistence type="predicted"/>
<sequence length="225" mass="25226">MLCMTCVLVGISLAENSTYHSNWKGDEPEGSGRSRLASAPRAALRTWGPAGNDGGSIDSSPLGPRAPHRVREHSHIFDRKKPQQCVPPNCSSLSWRNLASFLKKNRALRMLEENVPQTAPSPSSGRTVPVFLLLGPRVVCQLDERTISVTVVTIYLEFVERSVLEVLYPLRFQKSTHESHAEFLCISFSPYSAKDIRPEKASFATLPRHVSKYKIFFDIYGMAWH</sequence>
<name>A0A8J2MX11_9NEOP</name>
<keyword evidence="3" id="KW-1185">Reference proteome</keyword>
<accession>A0A8J2MX11</accession>
<evidence type="ECO:0000313" key="3">
    <source>
        <dbReference type="Proteomes" id="UP000789524"/>
    </source>
</evidence>
<reference evidence="2" key="1">
    <citation type="submission" date="2021-09" db="EMBL/GenBank/DDBJ databases">
        <authorList>
            <person name="Martin H S."/>
        </authorList>
    </citation>
    <scope>NUCLEOTIDE SEQUENCE</scope>
</reference>
<comment type="caution">
    <text evidence="2">The sequence shown here is derived from an EMBL/GenBank/DDBJ whole genome shotgun (WGS) entry which is preliminary data.</text>
</comment>
<dbReference type="AlphaFoldDB" id="A0A8J2MX11"/>
<dbReference type="EMBL" id="CAKASE010000043">
    <property type="protein sequence ID" value="CAG9558594.1"/>
    <property type="molecule type" value="Genomic_DNA"/>
</dbReference>
<protein>
    <submittedName>
        <fullName evidence="2">(African queen) hypothetical protein</fullName>
    </submittedName>
</protein>
<feature type="region of interest" description="Disordered" evidence="1">
    <location>
        <begin position="19"/>
        <end position="41"/>
    </location>
</feature>